<dbReference type="AlphaFoldDB" id="A0A246BBJ6"/>
<gene>
    <name evidence="2" type="ORF">AP75_02665</name>
</gene>
<evidence type="ECO:0000256" key="1">
    <source>
        <dbReference type="SAM" id="Phobius"/>
    </source>
</evidence>
<reference evidence="2 3" key="1">
    <citation type="submission" date="2017-05" db="EMBL/GenBank/DDBJ databases">
        <title>Genome of Chryseobacterium haifense.</title>
        <authorList>
            <person name="Newman J.D."/>
        </authorList>
    </citation>
    <scope>NUCLEOTIDE SEQUENCE [LARGE SCALE GENOMIC DNA]</scope>
    <source>
        <strain evidence="2 3">DSM 19056</strain>
    </source>
</reference>
<dbReference type="Proteomes" id="UP000197587">
    <property type="component" value="Unassembled WGS sequence"/>
</dbReference>
<keyword evidence="3" id="KW-1185">Reference proteome</keyword>
<proteinExistence type="predicted"/>
<accession>A0A246BBJ6</accession>
<sequence>MAQKIRTQDVMELFAEKLDKAIEKFDLNEKIITTVDGKLEEIKKTSLKVEFEPLKEVIKEISQIFEKQINELTRISEKHNNQIKDSVKKEGKQQLYFYGSLTILFCLCVAFLSFGINQYHEKKYAENEMKFYSKEAHRRNTYLKEKNLTEKYEKWLEAKQNPENDKK</sequence>
<dbReference type="EMBL" id="JASZ02000003">
    <property type="protein sequence ID" value="OWK99040.1"/>
    <property type="molecule type" value="Genomic_DNA"/>
</dbReference>
<evidence type="ECO:0008006" key="4">
    <source>
        <dbReference type="Google" id="ProtNLM"/>
    </source>
</evidence>
<organism evidence="2 3">
    <name type="scientific">Kaistella haifensis DSM 19056</name>
    <dbReference type="NCBI Taxonomy" id="1450526"/>
    <lineage>
        <taxon>Bacteria</taxon>
        <taxon>Pseudomonadati</taxon>
        <taxon>Bacteroidota</taxon>
        <taxon>Flavobacteriia</taxon>
        <taxon>Flavobacteriales</taxon>
        <taxon>Weeksellaceae</taxon>
        <taxon>Chryseobacterium group</taxon>
        <taxon>Kaistella</taxon>
    </lineage>
</organism>
<evidence type="ECO:0000313" key="3">
    <source>
        <dbReference type="Proteomes" id="UP000197587"/>
    </source>
</evidence>
<evidence type="ECO:0000313" key="2">
    <source>
        <dbReference type="EMBL" id="OWK99040.1"/>
    </source>
</evidence>
<keyword evidence="1" id="KW-0812">Transmembrane</keyword>
<feature type="transmembrane region" description="Helical" evidence="1">
    <location>
        <begin position="95"/>
        <end position="116"/>
    </location>
</feature>
<keyword evidence="1" id="KW-1133">Transmembrane helix</keyword>
<dbReference type="RefSeq" id="WP_088263539.1">
    <property type="nucleotide sequence ID" value="NZ_JASZ02000003.1"/>
</dbReference>
<protein>
    <recommendedName>
        <fullName evidence="4">tRNA (Guanine-N1)-methyltransferase</fullName>
    </recommendedName>
</protein>
<name>A0A246BBJ6_9FLAO</name>
<comment type="caution">
    <text evidence="2">The sequence shown here is derived from an EMBL/GenBank/DDBJ whole genome shotgun (WGS) entry which is preliminary data.</text>
</comment>
<keyword evidence="1" id="KW-0472">Membrane</keyword>